<dbReference type="EMBL" id="BSSQ01000024">
    <property type="protein sequence ID" value="GLX70944.1"/>
    <property type="molecule type" value="Genomic_DNA"/>
</dbReference>
<accession>A0ABQ6GJ30</accession>
<comment type="caution">
    <text evidence="1">The sequence shown here is derived from an EMBL/GenBank/DDBJ whole genome shotgun (WGS) entry which is preliminary data.</text>
</comment>
<name>A0ABQ6GJ30_9BACL</name>
<keyword evidence="2" id="KW-1185">Reference proteome</keyword>
<reference evidence="1 2" key="1">
    <citation type="submission" date="2023-03" db="EMBL/GenBank/DDBJ databases">
        <title>Draft genome sequence of the bacteria which degrade cell wall of Tricholomamatutake.</title>
        <authorList>
            <person name="Konishi Y."/>
            <person name="Fukuta Y."/>
            <person name="Shirasaka N."/>
        </authorList>
    </citation>
    <scope>NUCLEOTIDE SEQUENCE [LARGE SCALE GENOMIC DNA]</scope>
    <source>
        <strain evidence="2">mu1</strain>
    </source>
</reference>
<organism evidence="1 2">
    <name type="scientific">Paenibacillus glycanilyticus</name>
    <dbReference type="NCBI Taxonomy" id="126569"/>
    <lineage>
        <taxon>Bacteria</taxon>
        <taxon>Bacillati</taxon>
        <taxon>Bacillota</taxon>
        <taxon>Bacilli</taxon>
        <taxon>Bacillales</taxon>
        <taxon>Paenibacillaceae</taxon>
        <taxon>Paenibacillus</taxon>
    </lineage>
</organism>
<gene>
    <name evidence="1" type="ORF">MU1_52920</name>
</gene>
<proteinExistence type="predicted"/>
<evidence type="ECO:0000313" key="1">
    <source>
        <dbReference type="EMBL" id="GLX70944.1"/>
    </source>
</evidence>
<dbReference type="Proteomes" id="UP001157114">
    <property type="component" value="Unassembled WGS sequence"/>
</dbReference>
<sequence length="46" mass="5255">MDCSEPQLKIERIVNPHDVGTNFVLYNVIKSNIELGGGTYEKFRND</sequence>
<protein>
    <submittedName>
        <fullName evidence="1">Uncharacterized protein</fullName>
    </submittedName>
</protein>
<evidence type="ECO:0000313" key="2">
    <source>
        <dbReference type="Proteomes" id="UP001157114"/>
    </source>
</evidence>